<evidence type="ECO:0000256" key="7">
    <source>
        <dbReference type="ARBA" id="ARBA00023125"/>
    </source>
</evidence>
<sequence>MKKKKEAVDPVKRSISKLLLISNIGKFGQEDITSKVEIVSKERGEQIMDNYQFEDVFFINDDLMMIKYNPKLSNKLLSIIKEEEKDISIKEGFASKKGTLSNIAIAAFISAYGRVHLNKFRIITAIVYTGADCIFTENPIDPKYIGPEIEQLKLKSNIIKGFFIKPKFYSYLTDKGKEVVVTAEVKP</sequence>
<dbReference type="EC" id="2.7.7.7" evidence="2"/>
<dbReference type="Gene3D" id="3.90.1600.10">
    <property type="entry name" value="Palm domain of DNA polymerase"/>
    <property type="match status" value="1"/>
</dbReference>
<evidence type="ECO:0000256" key="2">
    <source>
        <dbReference type="ARBA" id="ARBA00012417"/>
    </source>
</evidence>
<gene>
    <name evidence="10" type="primary">dpol</name>
</gene>
<dbReference type="GeneID" id="40143505"/>
<geneLocation type="mitochondrion" evidence="10"/>
<comment type="catalytic activity">
    <reaction evidence="8">
        <text>DNA(n) + a 2'-deoxyribonucleoside 5'-triphosphate = DNA(n+1) + diphosphate</text>
        <dbReference type="Rhea" id="RHEA:22508"/>
        <dbReference type="Rhea" id="RHEA-COMP:17339"/>
        <dbReference type="Rhea" id="RHEA-COMP:17340"/>
        <dbReference type="ChEBI" id="CHEBI:33019"/>
        <dbReference type="ChEBI" id="CHEBI:61560"/>
        <dbReference type="ChEBI" id="CHEBI:173112"/>
        <dbReference type="EC" id="2.7.7.7"/>
    </reaction>
</comment>
<dbReference type="InterPro" id="IPR004868">
    <property type="entry name" value="DNA-dir_DNA_pol_B_mt/vir"/>
</dbReference>
<evidence type="ECO:0000256" key="1">
    <source>
        <dbReference type="ARBA" id="ARBA00005755"/>
    </source>
</evidence>
<dbReference type="InterPro" id="IPR023211">
    <property type="entry name" value="DNA_pol_palm_dom_sf"/>
</dbReference>
<dbReference type="EMBL" id="MH660713">
    <property type="protein sequence ID" value="QCB16459.1"/>
    <property type="molecule type" value="Genomic_DNA"/>
</dbReference>
<evidence type="ECO:0000256" key="8">
    <source>
        <dbReference type="ARBA" id="ARBA00049244"/>
    </source>
</evidence>
<evidence type="ECO:0000313" key="10">
    <source>
        <dbReference type="EMBL" id="QCB16459.1"/>
    </source>
</evidence>
<dbReference type="Pfam" id="PF03175">
    <property type="entry name" value="DNA_pol_B_2"/>
    <property type="match status" value="1"/>
</dbReference>
<dbReference type="GO" id="GO:0003677">
    <property type="term" value="F:DNA binding"/>
    <property type="evidence" value="ECO:0007669"/>
    <property type="project" value="UniProtKB-KW"/>
</dbReference>
<evidence type="ECO:0000256" key="4">
    <source>
        <dbReference type="ARBA" id="ARBA00022695"/>
    </source>
</evidence>
<dbReference type="GO" id="GO:0006260">
    <property type="term" value="P:DNA replication"/>
    <property type="evidence" value="ECO:0007669"/>
    <property type="project" value="UniProtKB-KW"/>
</dbReference>
<keyword evidence="4" id="KW-0548">Nucleotidyltransferase</keyword>
<dbReference type="InterPro" id="IPR043502">
    <property type="entry name" value="DNA/RNA_pol_sf"/>
</dbReference>
<evidence type="ECO:0000256" key="3">
    <source>
        <dbReference type="ARBA" id="ARBA00022679"/>
    </source>
</evidence>
<name>A0A4D6FFG3_9AGAR</name>
<evidence type="ECO:0000256" key="5">
    <source>
        <dbReference type="ARBA" id="ARBA00022705"/>
    </source>
</evidence>
<organism evidence="10">
    <name type="scientific">Armillaria solidipes</name>
    <dbReference type="NCBI Taxonomy" id="1076256"/>
    <lineage>
        <taxon>Eukaryota</taxon>
        <taxon>Fungi</taxon>
        <taxon>Dikarya</taxon>
        <taxon>Basidiomycota</taxon>
        <taxon>Agaricomycotina</taxon>
        <taxon>Agaricomycetes</taxon>
        <taxon>Agaricomycetidae</taxon>
        <taxon>Agaricales</taxon>
        <taxon>Marasmiineae</taxon>
        <taxon>Physalacriaceae</taxon>
        <taxon>Armillaria</taxon>
    </lineage>
</organism>
<accession>A0A4D6FFG3</accession>
<dbReference type="SUPFAM" id="SSF56672">
    <property type="entry name" value="DNA/RNA polymerases"/>
    <property type="match status" value="1"/>
</dbReference>
<keyword evidence="7" id="KW-0238">DNA-binding</keyword>
<dbReference type="GO" id="GO:0000166">
    <property type="term" value="F:nucleotide binding"/>
    <property type="evidence" value="ECO:0007669"/>
    <property type="project" value="InterPro"/>
</dbReference>
<keyword evidence="6" id="KW-0239">DNA-directed DNA polymerase</keyword>
<dbReference type="AlphaFoldDB" id="A0A4D6FFG3"/>
<dbReference type="GO" id="GO:0003887">
    <property type="term" value="F:DNA-directed DNA polymerase activity"/>
    <property type="evidence" value="ECO:0007669"/>
    <property type="project" value="UniProtKB-KW"/>
</dbReference>
<keyword evidence="5" id="KW-0235">DNA replication</keyword>
<evidence type="ECO:0000259" key="9">
    <source>
        <dbReference type="Pfam" id="PF03175"/>
    </source>
</evidence>
<evidence type="ECO:0000256" key="6">
    <source>
        <dbReference type="ARBA" id="ARBA00022932"/>
    </source>
</evidence>
<feature type="domain" description="DNA-directed DNA polymerase family B mitochondria/virus" evidence="9">
    <location>
        <begin position="2"/>
        <end position="116"/>
    </location>
</feature>
<keyword evidence="3" id="KW-0808">Transferase</keyword>
<comment type="similarity">
    <text evidence="1">Belongs to the DNA polymerase type-B family.</text>
</comment>
<reference evidence="10" key="1">
    <citation type="journal article" date="2019" name="BMC Genomics">
        <title>Mobile genetic elements explain size variation in the mitochondrial genomes of four closely-related Armillaria species.</title>
        <authorList>
            <person name="Kolesnikova A.I."/>
            <person name="Putintseva Y.A."/>
            <person name="Simonov E.P."/>
            <person name="Biriukov V.V."/>
            <person name="Oreshkova N.V."/>
            <person name="Pavlov I.N."/>
            <person name="Sharov V.V."/>
            <person name="Kuzmin D.A."/>
            <person name="Anderson J.B."/>
            <person name="Krutovsky K.V."/>
        </authorList>
    </citation>
    <scope>NUCLEOTIDE SEQUENCE</scope>
</reference>
<keyword evidence="10" id="KW-0496">Mitochondrion</keyword>
<protein>
    <recommendedName>
        <fullName evidence="2">DNA-directed DNA polymerase</fullName>
        <ecNumber evidence="2">2.7.7.7</ecNumber>
    </recommendedName>
</protein>
<dbReference type="RefSeq" id="YP_009631679.1">
    <property type="nucleotide sequence ID" value="NC_042231.1"/>
</dbReference>
<proteinExistence type="inferred from homology"/>